<evidence type="ECO:0000259" key="2">
    <source>
        <dbReference type="Pfam" id="PF13883"/>
    </source>
</evidence>
<dbReference type="RefSeq" id="WP_124026920.1">
    <property type="nucleotide sequence ID" value="NZ_JBHRSN010000015.1"/>
</dbReference>
<name>A0A3N5YCL8_9ALTE</name>
<dbReference type="EMBL" id="RPOK01000002">
    <property type="protein sequence ID" value="RPJ67015.1"/>
    <property type="molecule type" value="Genomic_DNA"/>
</dbReference>
<comment type="caution">
    <text evidence="3">The sequence shown here is derived from an EMBL/GenBank/DDBJ whole genome shotgun (WGS) entry which is preliminary data.</text>
</comment>
<reference evidence="3 4" key="1">
    <citation type="submission" date="2018-11" db="EMBL/GenBank/DDBJ databases">
        <authorList>
            <person name="Ye M.-Q."/>
            <person name="Du Z.-J."/>
        </authorList>
    </citation>
    <scope>NUCLEOTIDE SEQUENCE [LARGE SCALE GENOMIC DNA]</scope>
    <source>
        <strain evidence="3 4">U0105</strain>
    </source>
</reference>
<dbReference type="Pfam" id="PF10615">
    <property type="entry name" value="DUF2470"/>
    <property type="match status" value="1"/>
</dbReference>
<dbReference type="PANTHER" id="PTHR13343:SF17">
    <property type="entry name" value="CELLULAR REPRESSOR OF E1A-STIMULATED GENES, ISOFORM A"/>
    <property type="match status" value="1"/>
</dbReference>
<dbReference type="SUPFAM" id="SSF50475">
    <property type="entry name" value="FMN-binding split barrel"/>
    <property type="match status" value="1"/>
</dbReference>
<dbReference type="Gene3D" id="3.20.180.10">
    <property type="entry name" value="PNP-oxidase-like"/>
    <property type="match status" value="1"/>
</dbReference>
<feature type="domain" description="CREG-like beta-barrel" evidence="2">
    <location>
        <begin position="13"/>
        <end position="151"/>
    </location>
</feature>
<evidence type="ECO:0000313" key="4">
    <source>
        <dbReference type="Proteomes" id="UP000275281"/>
    </source>
</evidence>
<evidence type="ECO:0000313" key="3">
    <source>
        <dbReference type="EMBL" id="RPJ67015.1"/>
    </source>
</evidence>
<gene>
    <name evidence="3" type="ORF">DRW07_05580</name>
</gene>
<dbReference type="InterPro" id="IPR012349">
    <property type="entry name" value="Split_barrel_FMN-bd"/>
</dbReference>
<dbReference type="PANTHER" id="PTHR13343">
    <property type="entry name" value="CREG1 PROTEIN"/>
    <property type="match status" value="1"/>
</dbReference>
<proteinExistence type="predicted"/>
<feature type="domain" description="DUF2470" evidence="1">
    <location>
        <begin position="163"/>
        <end position="233"/>
    </location>
</feature>
<accession>A0A3N5YCL8</accession>
<dbReference type="Gene3D" id="2.30.110.10">
    <property type="entry name" value="Electron Transport, Fmn-binding Protein, Chain A"/>
    <property type="match status" value="1"/>
</dbReference>
<keyword evidence="4" id="KW-1185">Reference proteome</keyword>
<dbReference type="OrthoDB" id="9776211at2"/>
<sequence length="250" mass="27836">MTQHSLAQTLFDARKLARQQHSGVLSTQSLSMKGFPFGSVTPYLMNDEGDLILYASDIAQHSRNMKAEPQVSLCIYDGSQADSQANARLTFMGQAQALSCDPKEANEYFNLFPQAHGYVNAHDFRFYRVKVERLRYIGGFGDIHWLKEADWRMPIPAWKQNLASIIEHMHEDHADALALIVNHCLGTNAVEGDVEMLSAYAEGFYVSLAGNRHFIPFVAHCLGDGAIRSAMVTLTQRARQSESVSQVAVA</sequence>
<dbReference type="Proteomes" id="UP000275281">
    <property type="component" value="Unassembled WGS sequence"/>
</dbReference>
<evidence type="ECO:0000259" key="1">
    <source>
        <dbReference type="Pfam" id="PF10615"/>
    </source>
</evidence>
<dbReference type="AlphaFoldDB" id="A0A3N5YCL8"/>
<dbReference type="InterPro" id="IPR055343">
    <property type="entry name" value="CREG_beta-barrel"/>
</dbReference>
<protein>
    <submittedName>
        <fullName evidence="3">DUF2470 domain-containing protein</fullName>
    </submittedName>
</protein>
<organism evidence="3 4">
    <name type="scientific">Alteromonas sediminis</name>
    <dbReference type="NCBI Taxonomy" id="2259342"/>
    <lineage>
        <taxon>Bacteria</taxon>
        <taxon>Pseudomonadati</taxon>
        <taxon>Pseudomonadota</taxon>
        <taxon>Gammaproteobacteria</taxon>
        <taxon>Alteromonadales</taxon>
        <taxon>Alteromonadaceae</taxon>
        <taxon>Alteromonas/Salinimonas group</taxon>
        <taxon>Alteromonas</taxon>
    </lineage>
</organism>
<dbReference type="Pfam" id="PF13883">
    <property type="entry name" value="CREG_beta-barrel"/>
    <property type="match status" value="1"/>
</dbReference>
<dbReference type="GO" id="GO:0005737">
    <property type="term" value="C:cytoplasm"/>
    <property type="evidence" value="ECO:0007669"/>
    <property type="project" value="UniProtKB-ARBA"/>
</dbReference>
<dbReference type="InterPro" id="IPR037119">
    <property type="entry name" value="Haem_oxidase_HugZ-like_sf"/>
</dbReference>
<dbReference type="InterPro" id="IPR019595">
    <property type="entry name" value="DUF2470"/>
</dbReference>